<evidence type="ECO:0000259" key="9">
    <source>
        <dbReference type="Pfam" id="PF00266"/>
    </source>
</evidence>
<evidence type="ECO:0000256" key="8">
    <source>
        <dbReference type="RuleBase" id="RU004506"/>
    </source>
</evidence>
<dbReference type="Pfam" id="PF00266">
    <property type="entry name" value="Aminotran_5"/>
    <property type="match status" value="1"/>
</dbReference>
<name>A0A6M0M6P3_9LACT</name>
<dbReference type="PROSITE" id="PS00595">
    <property type="entry name" value="AA_TRANSFER_CLASS_5"/>
    <property type="match status" value="1"/>
</dbReference>
<dbReference type="GO" id="GO:0030170">
    <property type="term" value="F:pyridoxal phosphate binding"/>
    <property type="evidence" value="ECO:0007669"/>
    <property type="project" value="UniProtKB-UniRule"/>
</dbReference>
<dbReference type="SUPFAM" id="SSF53383">
    <property type="entry name" value="PLP-dependent transferases"/>
    <property type="match status" value="1"/>
</dbReference>
<dbReference type="NCBIfam" id="TIGR01979">
    <property type="entry name" value="sufS"/>
    <property type="match status" value="1"/>
</dbReference>
<dbReference type="RefSeq" id="WP_163656797.1">
    <property type="nucleotide sequence ID" value="NZ_WWDH01000037.1"/>
</dbReference>
<keyword evidence="4 8" id="KW-0808">Transferase</keyword>
<reference evidence="10 11" key="1">
    <citation type="submission" date="2019-12" db="EMBL/GenBank/DDBJ databases">
        <title>Draft Genome Sequences of L. lactis strains MS22333, MS22334, MS22336, and MS22337, Isolated from Spontaneous Fermented Camel Milk in Ethiopia.</title>
        <authorList>
            <person name="Bragason E."/>
            <person name="Hansen E.B."/>
            <person name="Guya M.E."/>
            <person name="Berhe T."/>
        </authorList>
    </citation>
    <scope>NUCLEOTIDE SEQUENCE [LARGE SCALE GENOMIC DNA]</scope>
    <source>
        <strain evidence="10 11">MS22336</strain>
    </source>
</reference>
<dbReference type="InterPro" id="IPR015424">
    <property type="entry name" value="PyrdxlP-dep_Trfase"/>
</dbReference>
<evidence type="ECO:0000256" key="7">
    <source>
        <dbReference type="RuleBase" id="RU004504"/>
    </source>
</evidence>
<dbReference type="Gene3D" id="3.40.640.10">
    <property type="entry name" value="Type I PLP-dependent aspartate aminotransferase-like (Major domain)"/>
    <property type="match status" value="1"/>
</dbReference>
<evidence type="ECO:0000313" key="11">
    <source>
        <dbReference type="Proteomes" id="UP000477402"/>
    </source>
</evidence>
<dbReference type="InterPro" id="IPR016454">
    <property type="entry name" value="Cysteine_dSase"/>
</dbReference>
<comment type="cofactor">
    <cofactor evidence="1 7">
        <name>pyridoxal 5'-phosphate</name>
        <dbReference type="ChEBI" id="CHEBI:597326"/>
    </cofactor>
</comment>
<sequence length="405" mass="45226">MLEGIKKDFPVLNQIVNDEPLVYLDNAATTQKPLKVLAAIKDYYENDNANVHRGVHTLAERATEKYEAAREKVRHFINAKSTKEVLFTRGTTTSINWVAQFAGQILKAGDEIVISIMEHHSNIVPWQEVAKKTGAILKFVYLKDGQLDMADLRKKITNQTKFVSIAHVSNVLGTINPVEEITKIAHEHGAYMVVDGAQSTPHMAIDLQKMDVDFFAFSGHKMMGPTGIGVLYGKEELLNQFEPVEFGGEMIDFVYESHSTWTELPWKFEAGTPNIAGAIALGAAIDYIQELGIDQIHQHEIELIDYLMPKLQEIEGLTIYGPKDNVKRGGLITFNIEGLHPHDVATALDMEGVAVRAGHHCAQPLLNYLETSATARASFYLYNTKADCDKLVEALKKTKEFFNLD</sequence>
<dbReference type="CDD" id="cd06453">
    <property type="entry name" value="SufS_like"/>
    <property type="match status" value="1"/>
</dbReference>
<evidence type="ECO:0000256" key="1">
    <source>
        <dbReference type="ARBA" id="ARBA00001933"/>
    </source>
</evidence>
<comment type="caution">
    <text evidence="10">The sequence shown here is derived from an EMBL/GenBank/DDBJ whole genome shotgun (WGS) entry which is preliminary data.</text>
</comment>
<dbReference type="PIRSF" id="PIRSF005572">
    <property type="entry name" value="NifS"/>
    <property type="match status" value="1"/>
</dbReference>
<protein>
    <recommendedName>
        <fullName evidence="3 8">Cysteine desulfurase</fullName>
        <ecNumber evidence="3 8">2.8.1.7</ecNumber>
    </recommendedName>
</protein>
<comment type="catalytic activity">
    <reaction evidence="6 8">
        <text>(sulfur carrier)-H + L-cysteine = (sulfur carrier)-SH + L-alanine</text>
        <dbReference type="Rhea" id="RHEA:43892"/>
        <dbReference type="Rhea" id="RHEA-COMP:14737"/>
        <dbReference type="Rhea" id="RHEA-COMP:14739"/>
        <dbReference type="ChEBI" id="CHEBI:29917"/>
        <dbReference type="ChEBI" id="CHEBI:35235"/>
        <dbReference type="ChEBI" id="CHEBI:57972"/>
        <dbReference type="ChEBI" id="CHEBI:64428"/>
        <dbReference type="EC" id="2.8.1.7"/>
    </reaction>
</comment>
<organism evidence="10 11">
    <name type="scientific">Lactococcus lactis</name>
    <dbReference type="NCBI Taxonomy" id="1358"/>
    <lineage>
        <taxon>Bacteria</taxon>
        <taxon>Bacillati</taxon>
        <taxon>Bacillota</taxon>
        <taxon>Bacilli</taxon>
        <taxon>Lactobacillales</taxon>
        <taxon>Streptococcaceae</taxon>
        <taxon>Lactococcus</taxon>
    </lineage>
</organism>
<comment type="similarity">
    <text evidence="2 8">Belongs to the class-V pyridoxal-phosphate-dependent aminotransferase family. Csd subfamily.</text>
</comment>
<dbReference type="InterPro" id="IPR015421">
    <property type="entry name" value="PyrdxlP-dep_Trfase_major"/>
</dbReference>
<evidence type="ECO:0000256" key="6">
    <source>
        <dbReference type="ARBA" id="ARBA00050776"/>
    </source>
</evidence>
<dbReference type="GO" id="GO:0006534">
    <property type="term" value="P:cysteine metabolic process"/>
    <property type="evidence" value="ECO:0007669"/>
    <property type="project" value="UniProtKB-UniRule"/>
</dbReference>
<proteinExistence type="inferred from homology"/>
<evidence type="ECO:0000256" key="2">
    <source>
        <dbReference type="ARBA" id="ARBA00010447"/>
    </source>
</evidence>
<feature type="domain" description="Aminotransferase class V" evidence="9">
    <location>
        <begin position="22"/>
        <end position="391"/>
    </location>
</feature>
<dbReference type="GO" id="GO:0031071">
    <property type="term" value="F:cysteine desulfurase activity"/>
    <property type="evidence" value="ECO:0007669"/>
    <property type="project" value="UniProtKB-UniRule"/>
</dbReference>
<accession>A0A6M0M6P3</accession>
<gene>
    <name evidence="10" type="primary">sufS</name>
    <name evidence="10" type="ORF">GTP08_04215</name>
</gene>
<dbReference type="InterPro" id="IPR010970">
    <property type="entry name" value="Cys_dSase_SufS"/>
</dbReference>
<dbReference type="InterPro" id="IPR020578">
    <property type="entry name" value="Aminotrans_V_PyrdxlP_BS"/>
</dbReference>
<dbReference type="Gene3D" id="3.90.1150.10">
    <property type="entry name" value="Aspartate Aminotransferase, domain 1"/>
    <property type="match status" value="1"/>
</dbReference>
<evidence type="ECO:0000313" key="10">
    <source>
        <dbReference type="EMBL" id="NEX54912.1"/>
    </source>
</evidence>
<evidence type="ECO:0000256" key="4">
    <source>
        <dbReference type="ARBA" id="ARBA00022679"/>
    </source>
</evidence>
<evidence type="ECO:0000256" key="5">
    <source>
        <dbReference type="ARBA" id="ARBA00022898"/>
    </source>
</evidence>
<keyword evidence="5 8" id="KW-0663">Pyridoxal phosphate</keyword>
<dbReference type="AlphaFoldDB" id="A0A6M0M6P3"/>
<dbReference type="InterPro" id="IPR000192">
    <property type="entry name" value="Aminotrans_V_dom"/>
</dbReference>
<dbReference type="EC" id="2.8.1.7" evidence="3 8"/>
<dbReference type="PANTHER" id="PTHR43586:SF8">
    <property type="entry name" value="CYSTEINE DESULFURASE 1, CHLOROPLASTIC"/>
    <property type="match status" value="1"/>
</dbReference>
<dbReference type="InterPro" id="IPR015422">
    <property type="entry name" value="PyrdxlP-dep_Trfase_small"/>
</dbReference>
<dbReference type="Proteomes" id="UP000477402">
    <property type="component" value="Unassembled WGS sequence"/>
</dbReference>
<evidence type="ECO:0000256" key="3">
    <source>
        <dbReference type="ARBA" id="ARBA00012239"/>
    </source>
</evidence>
<comment type="function">
    <text evidence="8">Catalyzes the removal of elemental sulfur and selenium atoms from L-cysteine, L-cystine, L-selenocysteine, and L-selenocystine to produce L-alanine.</text>
</comment>
<dbReference type="EMBL" id="WWDJ01000021">
    <property type="protein sequence ID" value="NEX54912.1"/>
    <property type="molecule type" value="Genomic_DNA"/>
</dbReference>
<dbReference type="PANTHER" id="PTHR43586">
    <property type="entry name" value="CYSTEINE DESULFURASE"/>
    <property type="match status" value="1"/>
</dbReference>